<reference evidence="2 3" key="1">
    <citation type="submission" date="2024-04" db="EMBL/GenBank/DDBJ databases">
        <title>Tritrichomonas musculus Genome.</title>
        <authorList>
            <person name="Alves-Ferreira E."/>
            <person name="Grigg M."/>
            <person name="Lorenzi H."/>
            <person name="Galac M."/>
        </authorList>
    </citation>
    <scope>NUCLEOTIDE SEQUENCE [LARGE SCALE GENOMIC DNA]</scope>
    <source>
        <strain evidence="2 3">EAF2021</strain>
    </source>
</reference>
<dbReference type="Proteomes" id="UP001470230">
    <property type="component" value="Unassembled WGS sequence"/>
</dbReference>
<gene>
    <name evidence="2" type="ORF">M9Y10_011428</name>
</gene>
<evidence type="ECO:0000313" key="3">
    <source>
        <dbReference type="Proteomes" id="UP001470230"/>
    </source>
</evidence>
<protein>
    <recommendedName>
        <fullName evidence="4">Tubby C-terminal domain-containing protein</fullName>
    </recommendedName>
</protein>
<comment type="caution">
    <text evidence="2">The sequence shown here is derived from an EMBL/GenBank/DDBJ whole genome shotgun (WGS) entry which is preliminary data.</text>
</comment>
<accession>A0ABR2ILN7</accession>
<dbReference type="SUPFAM" id="SSF54518">
    <property type="entry name" value="Tubby C-terminal domain-like"/>
    <property type="match status" value="1"/>
</dbReference>
<dbReference type="EMBL" id="JAPFFF010000017">
    <property type="protein sequence ID" value="KAK8863738.1"/>
    <property type="molecule type" value="Genomic_DNA"/>
</dbReference>
<evidence type="ECO:0000313" key="2">
    <source>
        <dbReference type="EMBL" id="KAK8863738.1"/>
    </source>
</evidence>
<name>A0ABR2ILN7_9EUKA</name>
<proteinExistence type="predicted"/>
<organism evidence="2 3">
    <name type="scientific">Tritrichomonas musculus</name>
    <dbReference type="NCBI Taxonomy" id="1915356"/>
    <lineage>
        <taxon>Eukaryota</taxon>
        <taxon>Metamonada</taxon>
        <taxon>Parabasalia</taxon>
        <taxon>Tritrichomonadida</taxon>
        <taxon>Tritrichomonadidae</taxon>
        <taxon>Tritrichomonas</taxon>
    </lineage>
</organism>
<sequence length="445" mass="50257">MSLFTITFSESSDSSDDITPQLSFQSNREKSQNVLCRRPIPCCKQVKSVIHTIKIGSERSNFEYNLNSSNSNSNPNPSQKKNSLSNQSPSKDTFIYKNGRRFISPKGSSLSPNQNSINQFRKINPRIKQINLNIDDESESYYSQYSYYQYDSEPQQVNESGNISMDDSNVNNLPIINSQINQSSQSNIQDSTSKIDLSSELHSNELINSTHSVNNNIIEKNSNLEQQKISKTQSQELTKYIIDRKKNGISIKGKSLKFTLKACKVNDSNENNERAFTPFIEALVKGSNISFVNSNTNEIIGSMKAKEKFSRFVIHKGGPYGQVIMEICYKSFNNVKPRKSYIKIYDQIFSQNDNNSNSDTQFDIINNMLKSRSPKRGSFGMWSLDFGNRKIISSIKNSIIVDKNNIEYLIIGKIAENSLSVEAVNGMDPICVLGIAISSFLYPKP</sequence>
<evidence type="ECO:0008006" key="4">
    <source>
        <dbReference type="Google" id="ProtNLM"/>
    </source>
</evidence>
<evidence type="ECO:0000256" key="1">
    <source>
        <dbReference type="SAM" id="MobiDB-lite"/>
    </source>
</evidence>
<keyword evidence="3" id="KW-1185">Reference proteome</keyword>
<dbReference type="InterPro" id="IPR025659">
    <property type="entry name" value="Tubby-like_C"/>
</dbReference>
<feature type="compositionally biased region" description="Low complexity" evidence="1">
    <location>
        <begin position="65"/>
        <end position="91"/>
    </location>
</feature>
<feature type="region of interest" description="Disordered" evidence="1">
    <location>
        <begin position="64"/>
        <end position="91"/>
    </location>
</feature>